<proteinExistence type="predicted"/>
<dbReference type="Proteomes" id="UP000515908">
    <property type="component" value="Chromosome 04"/>
</dbReference>
<protein>
    <submittedName>
        <fullName evidence="2">Uncharacterized protein</fullName>
    </submittedName>
</protein>
<name>A0A7G2C5A5_9TRYP</name>
<gene>
    <name evidence="2" type="ORF">ADEAN_000236900</name>
</gene>
<dbReference type="AlphaFoldDB" id="A0A7G2C5A5"/>
<dbReference type="OrthoDB" id="8121158at2759"/>
<evidence type="ECO:0000256" key="1">
    <source>
        <dbReference type="SAM" id="SignalP"/>
    </source>
</evidence>
<feature type="signal peptide" evidence="1">
    <location>
        <begin position="1"/>
        <end position="17"/>
    </location>
</feature>
<dbReference type="VEuPathDB" id="TriTrypDB:ADEAN_000236900"/>
<feature type="chain" id="PRO_5028800813" evidence="1">
    <location>
        <begin position="18"/>
        <end position="446"/>
    </location>
</feature>
<evidence type="ECO:0000313" key="3">
    <source>
        <dbReference type="Proteomes" id="UP000515908"/>
    </source>
</evidence>
<keyword evidence="3" id="KW-1185">Reference proteome</keyword>
<evidence type="ECO:0000313" key="2">
    <source>
        <dbReference type="EMBL" id="CAD2214916.1"/>
    </source>
</evidence>
<accession>A0A7G2C5A5</accession>
<sequence>MARTFLAKSTLLLSTLALGNLGQALLAETLVAADAVLLEGTVPLALLLLGLEATVTNLGAGIDELEHDLLLEQTGGLGSHGAAEGDHTAAGTSNGTLEHDVVVTDGTITDEATHGGDGLGGEIEGGGGLVGLHRDAAADLVDLLVEVGTVVVTLLTSASNSVHDTGRMPRTNAGDLAQTTVGLAGKAGNAPALHDTLGTVTLGHSAHVARLGLLEHGVHAHLLLKKRLGEGDLGGDVTTVHLDLLDVGLLHSNAVVAKLAELGVGDHTNHGGLLGESGVGAGLSNLALLGTGELLLLGESQLGGLLPVLVVAAAELGADVAGPHGADGLETNRGFPVANNTDDHHGGSLEDGDGLHHLLLVHLGTGAVHIADNVGHTGLVHHEAGEVGLVRGDILGEGASAAANLAGALTGEETEMPVTGVLELAVRHWKRCGLAKCLGKKRVREK</sequence>
<keyword evidence="1" id="KW-0732">Signal</keyword>
<dbReference type="EMBL" id="LR877148">
    <property type="protein sequence ID" value="CAD2214916.1"/>
    <property type="molecule type" value="Genomic_DNA"/>
</dbReference>
<organism evidence="2 3">
    <name type="scientific">Angomonas deanei</name>
    <dbReference type="NCBI Taxonomy" id="59799"/>
    <lineage>
        <taxon>Eukaryota</taxon>
        <taxon>Discoba</taxon>
        <taxon>Euglenozoa</taxon>
        <taxon>Kinetoplastea</taxon>
        <taxon>Metakinetoplastina</taxon>
        <taxon>Trypanosomatida</taxon>
        <taxon>Trypanosomatidae</taxon>
        <taxon>Strigomonadinae</taxon>
        <taxon>Angomonas</taxon>
    </lineage>
</organism>
<reference evidence="2 3" key="1">
    <citation type="submission" date="2020-08" db="EMBL/GenBank/DDBJ databases">
        <authorList>
            <person name="Newling K."/>
            <person name="Davey J."/>
            <person name="Forrester S."/>
        </authorList>
    </citation>
    <scope>NUCLEOTIDE SEQUENCE [LARGE SCALE GENOMIC DNA]</scope>
    <source>
        <strain evidence="3">Crithidia deanei Carvalho (ATCC PRA-265)</strain>
    </source>
</reference>